<dbReference type="Gene3D" id="3.40.1360.10">
    <property type="match status" value="1"/>
</dbReference>
<dbReference type="InterPro" id="IPR000093">
    <property type="entry name" value="DNA_Rcmb_RecR"/>
</dbReference>
<name>A0A858BZM2_9FIRM</name>
<evidence type="ECO:0000256" key="1">
    <source>
        <dbReference type="ARBA" id="ARBA00022723"/>
    </source>
</evidence>
<feature type="domain" description="Toprim" evidence="8">
    <location>
        <begin position="81"/>
        <end position="176"/>
    </location>
</feature>
<evidence type="ECO:0000259" key="8">
    <source>
        <dbReference type="PROSITE" id="PS50880"/>
    </source>
</evidence>
<dbReference type="CDD" id="cd01025">
    <property type="entry name" value="TOPRIM_recR"/>
    <property type="match status" value="1"/>
</dbReference>
<evidence type="ECO:0000256" key="5">
    <source>
        <dbReference type="ARBA" id="ARBA00023172"/>
    </source>
</evidence>
<dbReference type="Pfam" id="PF13662">
    <property type="entry name" value="Toprim_4"/>
    <property type="match status" value="1"/>
</dbReference>
<keyword evidence="3 7" id="KW-0863">Zinc-finger</keyword>
<dbReference type="PANTHER" id="PTHR30446:SF0">
    <property type="entry name" value="RECOMBINATION PROTEIN RECR"/>
    <property type="match status" value="1"/>
</dbReference>
<dbReference type="Pfam" id="PF02132">
    <property type="entry name" value="RecR_ZnF"/>
    <property type="match status" value="1"/>
</dbReference>
<dbReference type="GO" id="GO:0003677">
    <property type="term" value="F:DNA binding"/>
    <property type="evidence" value="ECO:0007669"/>
    <property type="project" value="UniProtKB-UniRule"/>
</dbReference>
<evidence type="ECO:0000256" key="4">
    <source>
        <dbReference type="ARBA" id="ARBA00022833"/>
    </source>
</evidence>
<evidence type="ECO:0000256" key="6">
    <source>
        <dbReference type="ARBA" id="ARBA00023204"/>
    </source>
</evidence>
<evidence type="ECO:0000256" key="3">
    <source>
        <dbReference type="ARBA" id="ARBA00022771"/>
    </source>
</evidence>
<dbReference type="Gene3D" id="1.10.8.420">
    <property type="entry name" value="RecR Domain 1"/>
    <property type="match status" value="1"/>
</dbReference>
<dbReference type="InterPro" id="IPR006171">
    <property type="entry name" value="TOPRIM_dom"/>
</dbReference>
<keyword evidence="10" id="KW-1185">Reference proteome</keyword>
<proteinExistence type="inferred from homology"/>
<dbReference type="InterPro" id="IPR034137">
    <property type="entry name" value="TOPRIM_RecR"/>
</dbReference>
<evidence type="ECO:0000256" key="2">
    <source>
        <dbReference type="ARBA" id="ARBA00022763"/>
    </source>
</evidence>
<keyword evidence="2 7" id="KW-0227">DNA damage</keyword>
<dbReference type="GO" id="GO:0006310">
    <property type="term" value="P:DNA recombination"/>
    <property type="evidence" value="ECO:0007669"/>
    <property type="project" value="UniProtKB-UniRule"/>
</dbReference>
<dbReference type="HAMAP" id="MF_00017">
    <property type="entry name" value="RecR"/>
    <property type="match status" value="1"/>
</dbReference>
<keyword evidence="6 7" id="KW-0234">DNA repair</keyword>
<dbReference type="EMBL" id="CP048649">
    <property type="protein sequence ID" value="QIB70204.1"/>
    <property type="molecule type" value="Genomic_DNA"/>
</dbReference>
<dbReference type="Pfam" id="PF21176">
    <property type="entry name" value="RecR_HhH"/>
    <property type="match status" value="1"/>
</dbReference>
<accession>A0A858BZM2</accession>
<comment type="function">
    <text evidence="7">May play a role in DNA repair. It seems to be involved in an RecBC-independent recombinational process of DNA repair. It may act with RecF and RecO.</text>
</comment>
<dbReference type="Pfam" id="PF21175">
    <property type="entry name" value="RecR_C"/>
    <property type="match status" value="1"/>
</dbReference>
<organism evidence="9 10">
    <name type="scientific">Aminipila butyrica</name>
    <dbReference type="NCBI Taxonomy" id="433296"/>
    <lineage>
        <taxon>Bacteria</taxon>
        <taxon>Bacillati</taxon>
        <taxon>Bacillota</taxon>
        <taxon>Clostridia</taxon>
        <taxon>Peptostreptococcales</taxon>
        <taxon>Anaerovoracaceae</taxon>
        <taxon>Aminipila</taxon>
    </lineage>
</organism>
<protein>
    <recommendedName>
        <fullName evidence="7">Recombination protein RecR</fullName>
    </recommendedName>
</protein>
<comment type="similarity">
    <text evidence="7">Belongs to the RecR family.</text>
</comment>
<evidence type="ECO:0000313" key="9">
    <source>
        <dbReference type="EMBL" id="QIB70204.1"/>
    </source>
</evidence>
<feature type="zinc finger region" description="C4-type" evidence="7">
    <location>
        <begin position="58"/>
        <end position="73"/>
    </location>
</feature>
<dbReference type="KEGG" id="abut:Ami103574_13280"/>
<sequence length="199" mass="21703">MRYYAKPLNKLIQELSRLQGIGSKTAQRLAFNILAMEDKEALAIAQAIIDAKTNMKYCSVCGNLTDTDPCAICSDTSRDQSVICVVESPKEVAAMERIREFKGLYHVLHGAISPLDGIGPEDINLKSLITRLQESDVQEVILATNPNIEGEATAMYVARLIKPAGITVSRIAHGIPVGGDLEYADEVTLSKAMEGRRNL</sequence>
<reference evidence="9 10" key="1">
    <citation type="submission" date="2020-02" db="EMBL/GenBank/DDBJ databases">
        <authorList>
            <person name="Kim Y.B."/>
            <person name="Roh S.W."/>
        </authorList>
    </citation>
    <scope>NUCLEOTIDE SEQUENCE [LARGE SCALE GENOMIC DNA]</scope>
    <source>
        <strain evidence="9 10">DSM 103574</strain>
    </source>
</reference>
<dbReference type="AlphaFoldDB" id="A0A858BZM2"/>
<evidence type="ECO:0000313" key="10">
    <source>
        <dbReference type="Proteomes" id="UP000466848"/>
    </source>
</evidence>
<dbReference type="PROSITE" id="PS01300">
    <property type="entry name" value="RECR"/>
    <property type="match status" value="1"/>
</dbReference>
<dbReference type="Proteomes" id="UP000466848">
    <property type="component" value="Chromosome"/>
</dbReference>
<dbReference type="PANTHER" id="PTHR30446">
    <property type="entry name" value="RECOMBINATION PROTEIN RECR"/>
    <property type="match status" value="1"/>
</dbReference>
<dbReference type="Gene3D" id="6.10.250.240">
    <property type="match status" value="1"/>
</dbReference>
<keyword evidence="1 7" id="KW-0479">Metal-binding</keyword>
<keyword evidence="5 7" id="KW-0233">DNA recombination</keyword>
<dbReference type="GO" id="GO:0008270">
    <property type="term" value="F:zinc ion binding"/>
    <property type="evidence" value="ECO:0007669"/>
    <property type="project" value="UniProtKB-KW"/>
</dbReference>
<dbReference type="InterPro" id="IPR015967">
    <property type="entry name" value="Rcmb_RecR_Znf"/>
</dbReference>
<gene>
    <name evidence="7 9" type="primary">recR</name>
    <name evidence="9" type="ORF">Ami103574_13280</name>
</gene>
<keyword evidence="4 7" id="KW-0862">Zinc</keyword>
<dbReference type="Gene3D" id="3.30.60.80">
    <property type="match status" value="1"/>
</dbReference>
<dbReference type="PROSITE" id="PS50880">
    <property type="entry name" value="TOPRIM"/>
    <property type="match status" value="1"/>
</dbReference>
<dbReference type="SMART" id="SM00493">
    <property type="entry name" value="TOPRIM"/>
    <property type="match status" value="1"/>
</dbReference>
<dbReference type="GO" id="GO:0006281">
    <property type="term" value="P:DNA repair"/>
    <property type="evidence" value="ECO:0007669"/>
    <property type="project" value="UniProtKB-UniRule"/>
</dbReference>
<evidence type="ECO:0000256" key="7">
    <source>
        <dbReference type="HAMAP-Rule" id="MF_00017"/>
    </source>
</evidence>
<dbReference type="InterPro" id="IPR023627">
    <property type="entry name" value="Rcmb_RecR"/>
</dbReference>
<dbReference type="SUPFAM" id="SSF111304">
    <property type="entry name" value="Recombination protein RecR"/>
    <property type="match status" value="1"/>
</dbReference>
<dbReference type="NCBIfam" id="TIGR00615">
    <property type="entry name" value="recR"/>
    <property type="match status" value="1"/>
</dbReference>
<dbReference type="RefSeq" id="WP_163067443.1">
    <property type="nucleotide sequence ID" value="NZ_CP048649.1"/>
</dbReference>